<reference evidence="1" key="1">
    <citation type="submission" date="2017-10" db="EMBL/GenBank/DDBJ databases">
        <title>Genome-wide analysis of the first isolated strain mycoplasma dispar GS01.</title>
        <authorList>
            <person name="Hao H."/>
            <person name="Chen S."/>
            <person name="Zhao P."/>
            <person name="Chu Y."/>
            <person name="Liu Y."/>
        </authorList>
    </citation>
    <scope>NUCLEOTIDE SEQUENCE [LARGE SCALE GENOMIC DNA]</scope>
    <source>
        <strain evidence="1">GS01</strain>
    </source>
</reference>
<evidence type="ECO:0008006" key="3">
    <source>
        <dbReference type="Google" id="ProtNLM"/>
    </source>
</evidence>
<protein>
    <recommendedName>
        <fullName evidence="3">Transposase</fullName>
    </recommendedName>
</protein>
<accession>A0ABM6PQM9</accession>
<proteinExistence type="predicted"/>
<name>A0ABM6PQM9_9BACT</name>
<gene>
    <name evidence="1" type="ORF">CSW10_00645</name>
</gene>
<keyword evidence="2" id="KW-1185">Reference proteome</keyword>
<evidence type="ECO:0000313" key="2">
    <source>
        <dbReference type="Proteomes" id="UP000224629"/>
    </source>
</evidence>
<evidence type="ECO:0000313" key="1">
    <source>
        <dbReference type="EMBL" id="ATP59471.1"/>
    </source>
</evidence>
<sequence>MLEIKHGITLNERTIGRILSRNGLRTKTRQAKKGREIKDVFVKSQDFVKRDFNGVNANIVATGLTYIKSPKDILDNNVYLSIAIHHKSKKIINWNLSTSNDVELVYSHLKQNKI</sequence>
<dbReference type="Proteomes" id="UP000224629">
    <property type="component" value="Chromosome"/>
</dbReference>
<organism evidence="1 2">
    <name type="scientific">Mesomycoplasma dispar</name>
    <dbReference type="NCBI Taxonomy" id="86660"/>
    <lineage>
        <taxon>Bacteria</taxon>
        <taxon>Bacillati</taxon>
        <taxon>Mycoplasmatota</taxon>
        <taxon>Mycoplasmoidales</taxon>
        <taxon>Metamycoplasmataceae</taxon>
        <taxon>Mesomycoplasma</taxon>
    </lineage>
</organism>
<dbReference type="EMBL" id="CP024161">
    <property type="protein sequence ID" value="ATP59471.1"/>
    <property type="molecule type" value="Genomic_DNA"/>
</dbReference>